<dbReference type="Pfam" id="PF24521">
    <property type="entry name" value="Ank_KRIT1"/>
    <property type="match status" value="1"/>
</dbReference>
<evidence type="ECO:0000313" key="6">
    <source>
        <dbReference type="Proteomes" id="UP000799778"/>
    </source>
</evidence>
<feature type="compositionally biased region" description="Basic and acidic residues" evidence="2">
    <location>
        <begin position="72"/>
        <end position="89"/>
    </location>
</feature>
<dbReference type="Gene3D" id="1.25.40.20">
    <property type="entry name" value="Ankyrin repeat-containing domain"/>
    <property type="match status" value="2"/>
</dbReference>
<evidence type="ECO:0000256" key="1">
    <source>
        <dbReference type="PROSITE-ProRule" id="PRU00023"/>
    </source>
</evidence>
<feature type="compositionally biased region" description="Basic and acidic residues" evidence="2">
    <location>
        <begin position="97"/>
        <end position="109"/>
    </location>
</feature>
<dbReference type="AlphaFoldDB" id="A0A6A5X8P7"/>
<dbReference type="Pfam" id="PF12796">
    <property type="entry name" value="Ank_2"/>
    <property type="match status" value="1"/>
</dbReference>
<feature type="region of interest" description="Disordered" evidence="2">
    <location>
        <begin position="454"/>
        <end position="473"/>
    </location>
</feature>
<dbReference type="SUPFAM" id="SSF48403">
    <property type="entry name" value="Ankyrin repeat"/>
    <property type="match status" value="1"/>
</dbReference>
<feature type="repeat" description="ANK" evidence="1">
    <location>
        <begin position="392"/>
        <end position="416"/>
    </location>
</feature>
<dbReference type="PANTHER" id="PTHR24149">
    <property type="entry name" value="ANKYRIN REPEAT DOMAIN-CONTAINING PROTEIN 12"/>
    <property type="match status" value="1"/>
</dbReference>
<dbReference type="InterPro" id="IPR002110">
    <property type="entry name" value="Ankyrin_rpt"/>
</dbReference>
<feature type="compositionally biased region" description="Basic and acidic residues" evidence="2">
    <location>
        <begin position="165"/>
        <end position="174"/>
    </location>
</feature>
<dbReference type="Proteomes" id="UP000799778">
    <property type="component" value="Unassembled WGS sequence"/>
</dbReference>
<feature type="compositionally biased region" description="Basic and acidic residues" evidence="2">
    <location>
        <begin position="710"/>
        <end position="729"/>
    </location>
</feature>
<feature type="compositionally biased region" description="Polar residues" evidence="2">
    <location>
        <begin position="1152"/>
        <end position="1169"/>
    </location>
</feature>
<reference evidence="5" key="1">
    <citation type="journal article" date="2020" name="Stud. Mycol.">
        <title>101 Dothideomycetes genomes: a test case for predicting lifestyles and emergence of pathogens.</title>
        <authorList>
            <person name="Haridas S."/>
            <person name="Albert R."/>
            <person name="Binder M."/>
            <person name="Bloem J."/>
            <person name="Labutti K."/>
            <person name="Salamov A."/>
            <person name="Andreopoulos B."/>
            <person name="Baker S."/>
            <person name="Barry K."/>
            <person name="Bills G."/>
            <person name="Bluhm B."/>
            <person name="Cannon C."/>
            <person name="Castanera R."/>
            <person name="Culley D."/>
            <person name="Daum C."/>
            <person name="Ezra D."/>
            <person name="Gonzalez J."/>
            <person name="Henrissat B."/>
            <person name="Kuo A."/>
            <person name="Liang C."/>
            <person name="Lipzen A."/>
            <person name="Lutzoni F."/>
            <person name="Magnuson J."/>
            <person name="Mondo S."/>
            <person name="Nolan M."/>
            <person name="Ohm R."/>
            <person name="Pangilinan J."/>
            <person name="Park H.-J."/>
            <person name="Ramirez L."/>
            <person name="Alfaro M."/>
            <person name="Sun H."/>
            <person name="Tritt A."/>
            <person name="Yoshinaga Y."/>
            <person name="Zwiers L.-H."/>
            <person name="Turgeon B."/>
            <person name="Goodwin S."/>
            <person name="Spatafora J."/>
            <person name="Crous P."/>
            <person name="Grigoriev I."/>
        </authorList>
    </citation>
    <scope>NUCLEOTIDE SEQUENCE</scope>
    <source>
        <strain evidence="5">CBS 175.79</strain>
    </source>
</reference>
<evidence type="ECO:0000256" key="2">
    <source>
        <dbReference type="SAM" id="MobiDB-lite"/>
    </source>
</evidence>
<feature type="compositionally biased region" description="Basic residues" evidence="2">
    <location>
        <begin position="295"/>
        <end position="306"/>
    </location>
</feature>
<feature type="compositionally biased region" description="Low complexity" evidence="2">
    <location>
        <begin position="814"/>
        <end position="832"/>
    </location>
</feature>
<feature type="compositionally biased region" description="Polar residues" evidence="2">
    <location>
        <begin position="179"/>
        <end position="197"/>
    </location>
</feature>
<proteinExistence type="predicted"/>
<feature type="compositionally biased region" description="Basic and acidic residues" evidence="2">
    <location>
        <begin position="834"/>
        <end position="844"/>
    </location>
</feature>
<dbReference type="PROSITE" id="PS50088">
    <property type="entry name" value="ANK_REPEAT"/>
    <property type="match status" value="2"/>
</dbReference>
<dbReference type="InterPro" id="IPR056015">
    <property type="entry name" value="DUF7593"/>
</dbReference>
<feature type="compositionally biased region" description="Basic and acidic residues" evidence="2">
    <location>
        <begin position="204"/>
        <end position="229"/>
    </location>
</feature>
<dbReference type="PROSITE" id="PS50297">
    <property type="entry name" value="ANK_REP_REGION"/>
    <property type="match status" value="1"/>
</dbReference>
<dbReference type="EMBL" id="ML978079">
    <property type="protein sequence ID" value="KAF2009266.1"/>
    <property type="molecule type" value="Genomic_DNA"/>
</dbReference>
<dbReference type="InterPro" id="IPR036770">
    <property type="entry name" value="Ankyrin_rpt-contain_sf"/>
</dbReference>
<dbReference type="SMART" id="SM00248">
    <property type="entry name" value="ANK"/>
    <property type="match status" value="3"/>
</dbReference>
<dbReference type="OrthoDB" id="194358at2759"/>
<feature type="compositionally biased region" description="Basic residues" evidence="2">
    <location>
        <begin position="752"/>
        <end position="761"/>
    </location>
</feature>
<accession>A0A6A5X8P7</accession>
<dbReference type="RefSeq" id="XP_033377605.1">
    <property type="nucleotide sequence ID" value="XM_033524012.1"/>
</dbReference>
<dbReference type="GO" id="GO:0005654">
    <property type="term" value="C:nucleoplasm"/>
    <property type="evidence" value="ECO:0007669"/>
    <property type="project" value="TreeGrafter"/>
</dbReference>
<feature type="compositionally biased region" description="Low complexity" evidence="2">
    <location>
        <begin position="278"/>
        <end position="294"/>
    </location>
</feature>
<feature type="region of interest" description="Disordered" evidence="2">
    <location>
        <begin position="607"/>
        <end position="942"/>
    </location>
</feature>
<dbReference type="InterPro" id="IPR053210">
    <property type="entry name" value="ANKRD12"/>
</dbReference>
<keyword evidence="1" id="KW-0040">ANK repeat</keyword>
<name>A0A6A5X8P7_9PLEO</name>
<gene>
    <name evidence="5" type="ORF">BU24DRAFT_358842</name>
</gene>
<feature type="repeat" description="ANK" evidence="1">
    <location>
        <begin position="359"/>
        <end position="391"/>
    </location>
</feature>
<protein>
    <submittedName>
        <fullName evidence="5">Ankyrin</fullName>
    </submittedName>
</protein>
<feature type="compositionally biased region" description="Basic and acidic residues" evidence="2">
    <location>
        <begin position="637"/>
        <end position="651"/>
    </location>
</feature>
<keyword evidence="6" id="KW-1185">Reference proteome</keyword>
<dbReference type="PANTHER" id="PTHR24149:SF14">
    <property type="entry name" value="ANKYRIN REPEAT DOMAIN 12"/>
    <property type="match status" value="1"/>
</dbReference>
<sequence>MTSNGDASLNPSDQATVAAGAPTHRAASPATQNTAPPASLRDGQPSPRPSRNGENTQDDAQNESEAETVVLDDAKDSTSKEKKVIKMERDDDDDDDNAAKLRSIKESSRTRTRTRSPIANGRRHSVSDAKELKEVKLNGARRGSDPDGKSPPPTSPGNRTHSRHAKDASPDDSVKSPVLPTTSPTQHATRGRSSSITESRKRKLRDESHTKSLEPLRQKAKTEGLKELRTQPNSPATPGVGRPHKRSQSTQSAVQGVPGRKRKEVTALTLPPERRNYSDSSSEHSSSPHPAHTPHLLHNRVKRSSHRALTSPARAMTHKRNVDKFGATRLARESEKGDLDQVIAAYNAASEELDQEDFAGIAPLQKAALHGWADVVEFLIKKGCRTDCESNDRDTPLIDAVENGHLDVVKLLLHKGHVNPHHQNKKGQRAIDVLDPDEDDATEIEAELRAAMRRQTDTAKKEEDTTPGFAQQKSASRLLYNEYNLETLIEKSGDGDMAAVGELLNSNIRPNIACGVAASRGGYDEVLSILLASGLKPDPDPSKHTDTPMLVAIGRGHMKVIQLLLNQDLFNPTRRNRDGKTYYEISEERRGPKWELERDLLKDAYDTYSKTHKSPKRVKKEAPNAAAVRAKKRSSPSRREPSSSPRPEAKRALTNKSSAGLQKSRRLMSGKEIASRDVKRRRRVVSDESSDEDSDADVRPPKKAHAKPRSYSEGEENKQIKRAIKESLDSHTAPKRAARAGSADSEDGAHPPQKRGPKIRTKVTNSKPTPTPEVESPDERKPVKNKIKSRILEEKIKKRRASDVSIDETKVKRTPTASSKSTPAPPEKAATPDIVRERRLEQEKQAAAAAEAEAEAEAKRKAAEAESKKREEEEQAARKAARKAAEEEEARRKAEAEAAAEAEAKRLAEKAKAEAEAEAARKREEEKEKQRQEAEEEAKRQEMLAARRDRISKLPRALRRACELGSNRPLHFSGEELGISAVFLPLFYATSKDVKPHEHQNAVSKSYVMSFQAVGILGLPELDLAHLDAPYSEWERIPVTRDQRELLLRQYDVALLAQDYRFPMAGPDFDFAQIQDRVKEARQQFLDLEGLYWIEDSVLPPEVDKVDILRPLLADVKDPQRRRQIHLCELVNESAPEKKRKPRKSFMDAVLGQSSTNGIADSTKINGGG</sequence>
<feature type="compositionally biased region" description="Basic and acidic residues" evidence="2">
    <location>
        <begin position="125"/>
        <end position="148"/>
    </location>
</feature>
<feature type="region of interest" description="Disordered" evidence="2">
    <location>
        <begin position="1"/>
        <end position="314"/>
    </location>
</feature>
<feature type="compositionally biased region" description="Basic and acidic residues" evidence="2">
    <location>
        <begin position="454"/>
        <end position="464"/>
    </location>
</feature>
<feature type="region of interest" description="Disordered" evidence="2">
    <location>
        <begin position="1135"/>
        <end position="1169"/>
    </location>
</feature>
<evidence type="ECO:0000313" key="5">
    <source>
        <dbReference type="EMBL" id="KAF2009266.1"/>
    </source>
</evidence>
<organism evidence="5 6">
    <name type="scientific">Aaosphaeria arxii CBS 175.79</name>
    <dbReference type="NCBI Taxonomy" id="1450172"/>
    <lineage>
        <taxon>Eukaryota</taxon>
        <taxon>Fungi</taxon>
        <taxon>Dikarya</taxon>
        <taxon>Ascomycota</taxon>
        <taxon>Pezizomycotina</taxon>
        <taxon>Dothideomycetes</taxon>
        <taxon>Pleosporomycetidae</taxon>
        <taxon>Pleosporales</taxon>
        <taxon>Pleosporales incertae sedis</taxon>
        <taxon>Aaosphaeria</taxon>
    </lineage>
</organism>
<feature type="compositionally biased region" description="Polar residues" evidence="2">
    <location>
        <begin position="1"/>
        <end position="15"/>
    </location>
</feature>
<feature type="domain" description="KRIT1 ARM-repeats" evidence="4">
    <location>
        <begin position="473"/>
        <end position="609"/>
    </location>
</feature>
<feature type="compositionally biased region" description="Acidic residues" evidence="2">
    <location>
        <begin position="56"/>
        <end position="66"/>
    </location>
</feature>
<feature type="compositionally biased region" description="Basic residues" evidence="2">
    <location>
        <begin position="610"/>
        <end position="619"/>
    </location>
</feature>
<feature type="domain" description="DUF7593" evidence="3">
    <location>
        <begin position="950"/>
        <end position="1104"/>
    </location>
</feature>
<dbReference type="Pfam" id="PF24513">
    <property type="entry name" value="DUF7593"/>
    <property type="match status" value="1"/>
</dbReference>
<dbReference type="InterPro" id="IPR056485">
    <property type="entry name" value="ARM_KRIT1"/>
</dbReference>
<dbReference type="GeneID" id="54281409"/>
<evidence type="ECO:0000259" key="3">
    <source>
        <dbReference type="Pfam" id="PF24513"/>
    </source>
</evidence>
<feature type="compositionally biased region" description="Basic and acidic residues" evidence="2">
    <location>
        <begin position="856"/>
        <end position="942"/>
    </location>
</feature>
<evidence type="ECO:0000259" key="4">
    <source>
        <dbReference type="Pfam" id="PF24521"/>
    </source>
</evidence>